<organism evidence="1 2">
    <name type="scientific">Trifolium subterraneum</name>
    <name type="common">Subterranean clover</name>
    <dbReference type="NCBI Taxonomy" id="3900"/>
    <lineage>
        <taxon>Eukaryota</taxon>
        <taxon>Viridiplantae</taxon>
        <taxon>Streptophyta</taxon>
        <taxon>Embryophyta</taxon>
        <taxon>Tracheophyta</taxon>
        <taxon>Spermatophyta</taxon>
        <taxon>Magnoliopsida</taxon>
        <taxon>eudicotyledons</taxon>
        <taxon>Gunneridae</taxon>
        <taxon>Pentapetalae</taxon>
        <taxon>rosids</taxon>
        <taxon>fabids</taxon>
        <taxon>Fabales</taxon>
        <taxon>Fabaceae</taxon>
        <taxon>Papilionoideae</taxon>
        <taxon>50 kb inversion clade</taxon>
        <taxon>NPAAA clade</taxon>
        <taxon>Hologalegina</taxon>
        <taxon>IRL clade</taxon>
        <taxon>Trifolieae</taxon>
        <taxon>Trifolium</taxon>
    </lineage>
</organism>
<reference evidence="2" key="1">
    <citation type="journal article" date="2017" name="Front. Plant Sci.">
        <title>Climate Clever Clovers: New Paradigm to Reduce the Environmental Footprint of Ruminants by Breeding Low Methanogenic Forages Utilizing Haplotype Variation.</title>
        <authorList>
            <person name="Kaur P."/>
            <person name="Appels R."/>
            <person name="Bayer P.E."/>
            <person name="Keeble-Gagnere G."/>
            <person name="Wang J."/>
            <person name="Hirakawa H."/>
            <person name="Shirasawa K."/>
            <person name="Vercoe P."/>
            <person name="Stefanova K."/>
            <person name="Durmic Z."/>
            <person name="Nichols P."/>
            <person name="Revell C."/>
            <person name="Isobe S.N."/>
            <person name="Edwards D."/>
            <person name="Erskine W."/>
        </authorList>
    </citation>
    <scope>NUCLEOTIDE SEQUENCE [LARGE SCALE GENOMIC DNA]</scope>
    <source>
        <strain evidence="2">cv. Daliak</strain>
    </source>
</reference>
<dbReference type="OrthoDB" id="27073at2759"/>
<evidence type="ECO:0000313" key="1">
    <source>
        <dbReference type="EMBL" id="GAU18366.1"/>
    </source>
</evidence>
<name>A0A2Z6LPK9_TRISU</name>
<gene>
    <name evidence="1" type="ORF">TSUD_202550</name>
</gene>
<dbReference type="SUPFAM" id="SSF74788">
    <property type="entry name" value="Cullin repeat-like"/>
    <property type="match status" value="1"/>
</dbReference>
<protein>
    <recommendedName>
        <fullName evidence="3">Cullin N-terminal domain-containing protein</fullName>
    </recommendedName>
</protein>
<dbReference type="Proteomes" id="UP000242715">
    <property type="component" value="Unassembled WGS sequence"/>
</dbReference>
<dbReference type="Gene3D" id="1.20.1310.10">
    <property type="entry name" value="Cullin Repeats"/>
    <property type="match status" value="1"/>
</dbReference>
<dbReference type="EMBL" id="DF973182">
    <property type="protein sequence ID" value="GAU18366.1"/>
    <property type="molecule type" value="Genomic_DNA"/>
</dbReference>
<dbReference type="AlphaFoldDB" id="A0A2Z6LPK9"/>
<keyword evidence="2" id="KW-1185">Reference proteome</keyword>
<proteinExistence type="predicted"/>
<evidence type="ECO:0008006" key="3">
    <source>
        <dbReference type="Google" id="ProtNLM"/>
    </source>
</evidence>
<accession>A0A2Z6LPK9</accession>
<evidence type="ECO:0000313" key="2">
    <source>
        <dbReference type="Proteomes" id="UP000242715"/>
    </source>
</evidence>
<sequence length="131" mass="15283">MDVYEFITFEEGWKILQNGITKLESIVEGLPVPNFTCAEHIHLYTTVYYMCKNKVSDHYDQGLYDKYRKTCQEYISSKVYEELNKEIMDAIHAALDHMKLRFHGGAAIQIVGEIFLRSPGRVLRNLFDKKA</sequence>
<dbReference type="InterPro" id="IPR016159">
    <property type="entry name" value="Cullin_repeat-like_dom_sf"/>
</dbReference>